<sequence length="29" mass="3229">MGEEDEPVVLLLMPLNGSQPRALLSRCLF</sequence>
<dbReference type="EMBL" id="GBXM01104647">
    <property type="protein sequence ID" value="JAH03930.1"/>
    <property type="molecule type" value="Transcribed_RNA"/>
</dbReference>
<proteinExistence type="predicted"/>
<organism evidence="1">
    <name type="scientific">Anguilla anguilla</name>
    <name type="common">European freshwater eel</name>
    <name type="synonym">Muraena anguilla</name>
    <dbReference type="NCBI Taxonomy" id="7936"/>
    <lineage>
        <taxon>Eukaryota</taxon>
        <taxon>Metazoa</taxon>
        <taxon>Chordata</taxon>
        <taxon>Craniata</taxon>
        <taxon>Vertebrata</taxon>
        <taxon>Euteleostomi</taxon>
        <taxon>Actinopterygii</taxon>
        <taxon>Neopterygii</taxon>
        <taxon>Teleostei</taxon>
        <taxon>Anguilliformes</taxon>
        <taxon>Anguillidae</taxon>
        <taxon>Anguilla</taxon>
    </lineage>
</organism>
<reference evidence="1" key="2">
    <citation type="journal article" date="2015" name="Fish Shellfish Immunol.">
        <title>Early steps in the European eel (Anguilla anguilla)-Vibrio vulnificus interaction in the gills: Role of the RtxA13 toxin.</title>
        <authorList>
            <person name="Callol A."/>
            <person name="Pajuelo D."/>
            <person name="Ebbesson L."/>
            <person name="Teles M."/>
            <person name="MacKenzie S."/>
            <person name="Amaro C."/>
        </authorList>
    </citation>
    <scope>NUCLEOTIDE SEQUENCE</scope>
</reference>
<name>A0A0E9PIM2_ANGAN</name>
<protein>
    <submittedName>
        <fullName evidence="1">Uncharacterized protein</fullName>
    </submittedName>
</protein>
<accession>A0A0E9PIM2</accession>
<reference evidence="1" key="1">
    <citation type="submission" date="2014-11" db="EMBL/GenBank/DDBJ databases">
        <authorList>
            <person name="Amaro Gonzalez C."/>
        </authorList>
    </citation>
    <scope>NUCLEOTIDE SEQUENCE</scope>
</reference>
<dbReference type="AlphaFoldDB" id="A0A0E9PIM2"/>
<evidence type="ECO:0000313" key="1">
    <source>
        <dbReference type="EMBL" id="JAH03930.1"/>
    </source>
</evidence>